<dbReference type="SMART" id="SM00498">
    <property type="entry name" value="FH2"/>
    <property type="match status" value="1"/>
</dbReference>
<feature type="compositionally biased region" description="Polar residues" evidence="2">
    <location>
        <begin position="37"/>
        <end position="57"/>
    </location>
</feature>
<evidence type="ECO:0000256" key="2">
    <source>
        <dbReference type="SAM" id="MobiDB-lite"/>
    </source>
</evidence>
<reference evidence="5" key="1">
    <citation type="submission" date="2022-11" db="UniProtKB">
        <authorList>
            <consortium name="WormBaseParasite"/>
        </authorList>
    </citation>
    <scope>IDENTIFICATION</scope>
</reference>
<proteinExistence type="predicted"/>
<feature type="region of interest" description="Disordered" evidence="2">
    <location>
        <begin position="152"/>
        <end position="176"/>
    </location>
</feature>
<sequence length="698" mass="78053">MKELLVFKPDASVRRQGSIRRSNSSIQRQCSIRRSDPNLQTPTNIRRSNSDVHGSTRLSPLSASPIPSLDSTAEVENEQELESEVNNNDVSKDANNDEENQEELQPQNSNVFLQSIPEDSFDLDSADSAIEDGDEIEVAMNENIVEDVVVENKKEPPPPPPPLLHSSIPTPPPLPGVASIPNAPPLPGFSIPAPPPLPYSSIPVPPPLPLTPGPPPPPPLPGFFATPSSQNSSIPLFANGMTPPPPPPPPKSGFNFLTCGFKKPESKKCIKYIKNNPTVPCRWTAITDNESENTLFEKIESGPLSNEVIDELENLFKKKSPNSCRPSLAQRSIKEAALNSVNDKKKLAIELVFKKLKMSVDDLMKAVTTSLNPNVSKDILESLLKVYPTENELEPYKSLISCSNFSDADLFCFHVSRHPGFKFLIELIVAKQELQADMQRSHGSINIIQSAFDNIVRVYPQLKILCEKVWQIGNFLNQNTNNYGAAGFEFNDLVRILMITTEDGPLKMSVMDVIVDKFQSLKNELFQILKLKIIINEASKPVLDEITGIIDVAAKKVKDLEDRLEEIEINENMKDPAKKDLHNISNLIDEQRGAVEKLNDIKMKVFQYLIVKKMNIGEFFDYFKTIIATIDSGYEKQTVEFSRHDTLRHSMIETPTTSPFQRDLSVRQSFRLPPTQTPTSSNAPNLREYLQKRRGYLS</sequence>
<dbReference type="PRINTS" id="PR01217">
    <property type="entry name" value="PRICHEXTENSN"/>
</dbReference>
<evidence type="ECO:0000313" key="4">
    <source>
        <dbReference type="Proteomes" id="UP000887577"/>
    </source>
</evidence>
<dbReference type="PANTHER" id="PTHR45733:SF31">
    <property type="entry name" value="GENOME ASSEMBLY, CHROMOSOME: II"/>
    <property type="match status" value="1"/>
</dbReference>
<feature type="coiled-coil region" evidence="1">
    <location>
        <begin position="543"/>
        <end position="570"/>
    </location>
</feature>
<accession>A0A914XYQ6</accession>
<dbReference type="WBParaSite" id="PSU_v2.g11668.t1">
    <property type="protein sequence ID" value="PSU_v2.g11668.t1"/>
    <property type="gene ID" value="PSU_v2.g11668"/>
</dbReference>
<evidence type="ECO:0000256" key="1">
    <source>
        <dbReference type="SAM" id="Coils"/>
    </source>
</evidence>
<keyword evidence="4" id="KW-1185">Reference proteome</keyword>
<dbReference type="InterPro" id="IPR015425">
    <property type="entry name" value="FH2_Formin"/>
</dbReference>
<dbReference type="PROSITE" id="PS51444">
    <property type="entry name" value="FH2"/>
    <property type="match status" value="1"/>
</dbReference>
<feature type="compositionally biased region" description="Low complexity" evidence="2">
    <location>
        <begin position="14"/>
        <end position="32"/>
    </location>
</feature>
<feature type="region of interest" description="Disordered" evidence="2">
    <location>
        <begin position="1"/>
        <end position="109"/>
    </location>
</feature>
<dbReference type="AlphaFoldDB" id="A0A914XYQ6"/>
<feature type="compositionally biased region" description="Acidic residues" evidence="2">
    <location>
        <begin position="73"/>
        <end position="83"/>
    </location>
</feature>
<dbReference type="PANTHER" id="PTHR45733">
    <property type="entry name" value="FORMIN-J"/>
    <property type="match status" value="1"/>
</dbReference>
<evidence type="ECO:0000259" key="3">
    <source>
        <dbReference type="PROSITE" id="PS51444"/>
    </source>
</evidence>
<name>A0A914XYQ6_9BILA</name>
<evidence type="ECO:0000313" key="5">
    <source>
        <dbReference type="WBParaSite" id="PSU_v2.g11668.t1"/>
    </source>
</evidence>
<dbReference type="SUPFAM" id="SSF101447">
    <property type="entry name" value="Formin homology 2 domain (FH2 domain)"/>
    <property type="match status" value="1"/>
</dbReference>
<dbReference type="Pfam" id="PF02181">
    <property type="entry name" value="FH2"/>
    <property type="match status" value="1"/>
</dbReference>
<dbReference type="InterPro" id="IPR042201">
    <property type="entry name" value="FH2_Formin_sf"/>
</dbReference>
<feature type="compositionally biased region" description="Low complexity" evidence="2">
    <location>
        <begin position="58"/>
        <end position="71"/>
    </location>
</feature>
<dbReference type="Gene3D" id="1.20.58.2220">
    <property type="entry name" value="Formin, FH2 domain"/>
    <property type="match status" value="1"/>
</dbReference>
<protein>
    <submittedName>
        <fullName evidence="5">FH2 domain-containing protein</fullName>
    </submittedName>
</protein>
<dbReference type="InterPro" id="IPR051144">
    <property type="entry name" value="Formin_homology_domain"/>
</dbReference>
<dbReference type="Proteomes" id="UP000887577">
    <property type="component" value="Unplaced"/>
</dbReference>
<feature type="compositionally biased region" description="Pro residues" evidence="2">
    <location>
        <begin position="157"/>
        <end position="175"/>
    </location>
</feature>
<organism evidence="4 5">
    <name type="scientific">Panagrolaimus superbus</name>
    <dbReference type="NCBI Taxonomy" id="310955"/>
    <lineage>
        <taxon>Eukaryota</taxon>
        <taxon>Metazoa</taxon>
        <taxon>Ecdysozoa</taxon>
        <taxon>Nematoda</taxon>
        <taxon>Chromadorea</taxon>
        <taxon>Rhabditida</taxon>
        <taxon>Tylenchina</taxon>
        <taxon>Panagrolaimomorpha</taxon>
        <taxon>Panagrolaimoidea</taxon>
        <taxon>Panagrolaimidae</taxon>
        <taxon>Panagrolaimus</taxon>
    </lineage>
</organism>
<keyword evidence="1" id="KW-0175">Coiled coil</keyword>
<feature type="domain" description="FH2" evidence="3">
    <location>
        <begin position="268"/>
        <end position="656"/>
    </location>
</feature>